<evidence type="ECO:0000256" key="2">
    <source>
        <dbReference type="SAM" id="Phobius"/>
    </source>
</evidence>
<accession>A0A7W4TKU1</accession>
<dbReference type="EMBL" id="JACHVY010000001">
    <property type="protein sequence ID" value="MBB2900759.1"/>
    <property type="molecule type" value="Genomic_DNA"/>
</dbReference>
<keyword evidence="2" id="KW-1133">Transmembrane helix</keyword>
<dbReference type="InterPro" id="IPR038144">
    <property type="entry name" value="IPI"/>
</dbReference>
<evidence type="ECO:0000313" key="5">
    <source>
        <dbReference type="Proteomes" id="UP000533269"/>
    </source>
</evidence>
<gene>
    <name evidence="4" type="ORF">FHR75_001547</name>
</gene>
<protein>
    <recommendedName>
        <fullName evidence="3">DUF4232 domain-containing protein</fullName>
    </recommendedName>
</protein>
<evidence type="ECO:0000256" key="1">
    <source>
        <dbReference type="SAM" id="MobiDB-lite"/>
    </source>
</evidence>
<feature type="domain" description="DUF4232" evidence="3">
    <location>
        <begin position="100"/>
        <end position="222"/>
    </location>
</feature>
<sequence length="226" mass="22541">MSSVLHPVGPEGEGTYWRRRLVAVVVLLVVVALAVLGIRALTRSPEDAAAQGRKIDPSQVASTLTGSPTGSPTGATGTPTGDPTGSPSASPTSTGPVSPCEGAALAVTLTSDATTYGPGKTPKLVLTVRNTSETACSAEIGSATRTFVATDAAGAQVWSTADCQSSTASQVYTLEPGGSRSMSVTWSRMRSTAGCPDGQAAVEPGGYTVTGSWNGTTAAPLAVSLG</sequence>
<feature type="region of interest" description="Disordered" evidence="1">
    <location>
        <begin position="45"/>
        <end position="100"/>
    </location>
</feature>
<keyword evidence="2" id="KW-0812">Transmembrane</keyword>
<feature type="transmembrane region" description="Helical" evidence="2">
    <location>
        <begin position="21"/>
        <end position="41"/>
    </location>
</feature>
<keyword evidence="2" id="KW-0472">Membrane</keyword>
<dbReference type="Pfam" id="PF14016">
    <property type="entry name" value="DUF4232"/>
    <property type="match status" value="1"/>
</dbReference>
<comment type="caution">
    <text evidence="4">The sequence shown here is derived from an EMBL/GenBank/DDBJ whole genome shotgun (WGS) entry which is preliminary data.</text>
</comment>
<proteinExistence type="predicted"/>
<dbReference type="AlphaFoldDB" id="A0A7W4TKU1"/>
<reference evidence="4 5" key="1">
    <citation type="submission" date="2020-08" db="EMBL/GenBank/DDBJ databases">
        <title>The Agave Microbiome: Exploring the role of microbial communities in plant adaptations to desert environments.</title>
        <authorList>
            <person name="Partida-Martinez L.P."/>
        </authorList>
    </citation>
    <scope>NUCLEOTIDE SEQUENCE [LARGE SCALE GENOMIC DNA]</scope>
    <source>
        <strain evidence="4 5">AS2.23</strain>
    </source>
</reference>
<dbReference type="Proteomes" id="UP000533269">
    <property type="component" value="Unassembled WGS sequence"/>
</dbReference>
<organism evidence="4 5">
    <name type="scientific">Kineococcus radiotolerans</name>
    <dbReference type="NCBI Taxonomy" id="131568"/>
    <lineage>
        <taxon>Bacteria</taxon>
        <taxon>Bacillati</taxon>
        <taxon>Actinomycetota</taxon>
        <taxon>Actinomycetes</taxon>
        <taxon>Kineosporiales</taxon>
        <taxon>Kineosporiaceae</taxon>
        <taxon>Kineococcus</taxon>
    </lineage>
</organism>
<dbReference type="Gene3D" id="2.60.40.2360">
    <property type="entry name" value="Intracellular proteinase inhibitor BsuPI"/>
    <property type="match status" value="1"/>
</dbReference>
<evidence type="ECO:0000259" key="3">
    <source>
        <dbReference type="Pfam" id="PF14016"/>
    </source>
</evidence>
<evidence type="ECO:0000313" key="4">
    <source>
        <dbReference type="EMBL" id="MBB2900759.1"/>
    </source>
</evidence>
<dbReference type="RefSeq" id="WP_183390869.1">
    <property type="nucleotide sequence ID" value="NZ_JACHVY010000001.1"/>
</dbReference>
<name>A0A7W4TKU1_KINRA</name>
<feature type="compositionally biased region" description="Low complexity" evidence="1">
    <location>
        <begin position="61"/>
        <end position="96"/>
    </location>
</feature>
<reference evidence="4 5" key="2">
    <citation type="submission" date="2020-08" db="EMBL/GenBank/DDBJ databases">
        <authorList>
            <person name="Partida-Martinez L."/>
            <person name="Huntemann M."/>
            <person name="Clum A."/>
            <person name="Wang J."/>
            <person name="Palaniappan K."/>
            <person name="Ritter S."/>
            <person name="Chen I.-M."/>
            <person name="Stamatis D."/>
            <person name="Reddy T."/>
            <person name="O'Malley R."/>
            <person name="Daum C."/>
            <person name="Shapiro N."/>
            <person name="Ivanova N."/>
            <person name="Kyrpides N."/>
            <person name="Woyke T."/>
        </authorList>
    </citation>
    <scope>NUCLEOTIDE SEQUENCE [LARGE SCALE GENOMIC DNA]</scope>
    <source>
        <strain evidence="4 5">AS2.23</strain>
    </source>
</reference>
<dbReference type="InterPro" id="IPR025326">
    <property type="entry name" value="DUF4232"/>
</dbReference>